<dbReference type="InterPro" id="IPR003594">
    <property type="entry name" value="HATPase_dom"/>
</dbReference>
<evidence type="ECO:0000313" key="18">
    <source>
        <dbReference type="Proteomes" id="UP000053176"/>
    </source>
</evidence>
<evidence type="ECO:0000259" key="14">
    <source>
        <dbReference type="PROSITE" id="PS50109"/>
    </source>
</evidence>
<dbReference type="EC" id="2.7.13.3" evidence="2"/>
<evidence type="ECO:0000259" key="16">
    <source>
        <dbReference type="PROSITE" id="PS50112"/>
    </source>
</evidence>
<dbReference type="CDD" id="cd16922">
    <property type="entry name" value="HATPase_EvgS-ArcB-TorS-like"/>
    <property type="match status" value="1"/>
</dbReference>
<dbReference type="Pfam" id="PF00512">
    <property type="entry name" value="HisKA"/>
    <property type="match status" value="1"/>
</dbReference>
<dbReference type="SMART" id="SM00387">
    <property type="entry name" value="HATPase_c"/>
    <property type="match status" value="1"/>
</dbReference>
<dbReference type="EMBL" id="LPWA01000102">
    <property type="protein sequence ID" value="KUM26769.1"/>
    <property type="molecule type" value="Genomic_DNA"/>
</dbReference>
<evidence type="ECO:0000256" key="9">
    <source>
        <dbReference type="ARBA" id="ARBA00064003"/>
    </source>
</evidence>
<dbReference type="FunFam" id="1.10.287.130:FF:000002">
    <property type="entry name" value="Two-component osmosensing histidine kinase"/>
    <property type="match status" value="1"/>
</dbReference>
<sequence>MFADSDLRQDSKAAGGDGLDTGAPKRQVLVAPPLVPALQAESREGLPFLTIVAIGVLAGLAHLTGAPIFITIGLLATGLAGLAMHLRNRSAERRTAALLDETAARSRAEIETLADRMWEMQESEERFRGLIDALGDLVVHRDRDGHIVYANKVFASLVDTDQRDLAGKTLSELGIDVGVVPDAAFSNHECLSSTDVAVRTPNGPRWFSWIELSVRDKDTGAVSHRAIARDITARKRAESSLITARERAEYASQAKSRFLATVSHEIRTPMNGIMGMARLLADTDLSPEQRTYVGAVSTSASALLALIEDLLDYSKIEAGRFDPEPQPTSLREIADNIIELLAAKAFSKNIGLGCYVEPDVPQMITADPGRVRQVLLNLIGNAVKFTDAGGVLLTVARARTESTDRICFTIADTGPGLREEDMERIFEEFEQSDGTSTRVHGGAGLGLAISRRLVIAMGGTISVSSRLGEGSEFVFEIPATAATEPPPHRQNILSDRRAVIVSKNAVEADAIARAIRAHGGAVDIVATPVQAAPFAAGCNVLLIDATLENSDGRLLRRLRESGFVDCEAITLIAPTDRGMLGEFRTNGYATFLARPVRGETLLRVLLTSHVPTPAEPRPEPRGVTSARRRDQGLSVLIAEDNDINAMLARATLLKAGHRVKIVGNGKAAVEAVTDAGLKHRFDVVLMDLHMPVMDGLDAIAAIRRHEEALAVPPIPIMVLSADSQEKTRHTVLAHGASGFVTKPLDPDALVRAVEGQVAA</sequence>
<feature type="domain" description="PAS" evidence="16">
    <location>
        <begin position="123"/>
        <end position="170"/>
    </location>
</feature>
<dbReference type="InterPro" id="IPR001789">
    <property type="entry name" value="Sig_transdc_resp-reg_receiver"/>
</dbReference>
<keyword evidence="5" id="KW-0547">Nucleotide-binding</keyword>
<dbReference type="Gene3D" id="1.10.287.130">
    <property type="match status" value="1"/>
</dbReference>
<dbReference type="PROSITE" id="PS50112">
    <property type="entry name" value="PAS"/>
    <property type="match status" value="1"/>
</dbReference>
<dbReference type="NCBIfam" id="TIGR00229">
    <property type="entry name" value="sensory_box"/>
    <property type="match status" value="1"/>
</dbReference>
<dbReference type="InterPro" id="IPR036890">
    <property type="entry name" value="HATPase_C_sf"/>
</dbReference>
<dbReference type="InterPro" id="IPR004358">
    <property type="entry name" value="Sig_transdc_His_kin-like_C"/>
</dbReference>
<dbReference type="InterPro" id="IPR036097">
    <property type="entry name" value="HisK_dim/P_sf"/>
</dbReference>
<dbReference type="SMART" id="SM00388">
    <property type="entry name" value="HisKA"/>
    <property type="match status" value="1"/>
</dbReference>
<dbReference type="InterPro" id="IPR035965">
    <property type="entry name" value="PAS-like_dom_sf"/>
</dbReference>
<dbReference type="InterPro" id="IPR000014">
    <property type="entry name" value="PAS"/>
</dbReference>
<dbReference type="Gene3D" id="3.30.450.20">
    <property type="entry name" value="PAS domain"/>
    <property type="match status" value="1"/>
</dbReference>
<dbReference type="GO" id="GO:0005524">
    <property type="term" value="F:ATP binding"/>
    <property type="evidence" value="ECO:0007669"/>
    <property type="project" value="UniProtKB-KW"/>
</dbReference>
<dbReference type="CDD" id="cd00130">
    <property type="entry name" value="PAS"/>
    <property type="match status" value="1"/>
</dbReference>
<dbReference type="Pfam" id="PF00072">
    <property type="entry name" value="Response_reg"/>
    <property type="match status" value="1"/>
</dbReference>
<keyword evidence="8" id="KW-0902">Two-component regulatory system</keyword>
<dbReference type="SUPFAM" id="SSF47384">
    <property type="entry name" value="Homodimeric domain of signal transducing histidine kinase"/>
    <property type="match status" value="1"/>
</dbReference>
<dbReference type="GO" id="GO:0000155">
    <property type="term" value="F:phosphorelay sensor kinase activity"/>
    <property type="evidence" value="ECO:0007669"/>
    <property type="project" value="InterPro"/>
</dbReference>
<feature type="modified residue" description="4-aspartylphosphate" evidence="11">
    <location>
        <position position="544"/>
    </location>
</feature>
<dbReference type="PANTHER" id="PTHR45339">
    <property type="entry name" value="HYBRID SIGNAL TRANSDUCTION HISTIDINE KINASE J"/>
    <property type="match status" value="1"/>
</dbReference>
<dbReference type="InterPro" id="IPR011006">
    <property type="entry name" value="CheY-like_superfamily"/>
</dbReference>
<name>A0A101KTM5_RHILI</name>
<dbReference type="SMART" id="SM00448">
    <property type="entry name" value="REC"/>
    <property type="match status" value="1"/>
</dbReference>
<dbReference type="PANTHER" id="PTHR45339:SF5">
    <property type="entry name" value="HISTIDINE KINASE"/>
    <property type="match status" value="1"/>
</dbReference>
<evidence type="ECO:0000256" key="5">
    <source>
        <dbReference type="ARBA" id="ARBA00022741"/>
    </source>
</evidence>
<evidence type="ECO:0000256" key="4">
    <source>
        <dbReference type="ARBA" id="ARBA00022679"/>
    </source>
</evidence>
<evidence type="ECO:0000256" key="12">
    <source>
        <dbReference type="SAM" id="MobiDB-lite"/>
    </source>
</evidence>
<dbReference type="Pfam" id="PF02518">
    <property type="entry name" value="HATPase_c"/>
    <property type="match status" value="1"/>
</dbReference>
<dbReference type="CDD" id="cd17546">
    <property type="entry name" value="REC_hyHK_CKI1_RcsC-like"/>
    <property type="match status" value="1"/>
</dbReference>
<dbReference type="SUPFAM" id="SSF55874">
    <property type="entry name" value="ATPase domain of HSP90 chaperone/DNA topoisomerase II/histidine kinase"/>
    <property type="match status" value="1"/>
</dbReference>
<feature type="domain" description="Histidine kinase" evidence="14">
    <location>
        <begin position="261"/>
        <end position="481"/>
    </location>
</feature>
<dbReference type="OrthoDB" id="9810730at2"/>
<feature type="transmembrane region" description="Helical" evidence="13">
    <location>
        <begin position="45"/>
        <end position="62"/>
    </location>
</feature>
<dbReference type="Pfam" id="PF08448">
    <property type="entry name" value="PAS_4"/>
    <property type="match status" value="1"/>
</dbReference>
<evidence type="ECO:0000259" key="15">
    <source>
        <dbReference type="PROSITE" id="PS50110"/>
    </source>
</evidence>
<evidence type="ECO:0000256" key="6">
    <source>
        <dbReference type="ARBA" id="ARBA00022777"/>
    </source>
</evidence>
<keyword evidence="7" id="KW-0067">ATP-binding</keyword>
<keyword evidence="13" id="KW-1133">Transmembrane helix</keyword>
<keyword evidence="13" id="KW-0812">Transmembrane</keyword>
<feature type="compositionally biased region" description="Basic and acidic residues" evidence="12">
    <location>
        <begin position="1"/>
        <end position="11"/>
    </location>
</feature>
<comment type="catalytic activity">
    <reaction evidence="1">
        <text>ATP + protein L-histidine = ADP + protein N-phospho-L-histidine.</text>
        <dbReference type="EC" id="2.7.13.3"/>
    </reaction>
</comment>
<keyword evidence="13" id="KW-0472">Membrane</keyword>
<organism evidence="17 18">
    <name type="scientific">Rhizobium loti</name>
    <name type="common">Mesorhizobium loti</name>
    <dbReference type="NCBI Taxonomy" id="381"/>
    <lineage>
        <taxon>Bacteria</taxon>
        <taxon>Pseudomonadati</taxon>
        <taxon>Pseudomonadota</taxon>
        <taxon>Alphaproteobacteria</taxon>
        <taxon>Hyphomicrobiales</taxon>
        <taxon>Phyllobacteriaceae</taxon>
        <taxon>Mesorhizobium</taxon>
    </lineage>
</organism>
<reference evidence="17 18" key="1">
    <citation type="submission" date="2015-12" db="EMBL/GenBank/DDBJ databases">
        <title>Draft genome sequence of Mesorhizobium sp. UFLA 01-765, a multitolerant efficient symbiont and plant-growth promoting strain isolated from Zn-mining soil using Leucaena leucocephala as a trap plant.</title>
        <authorList>
            <person name="Rangel W.M."/>
            <person name="Thijs S."/>
            <person name="Longatti S.M."/>
            <person name="Moreira F.M."/>
            <person name="Weyens N."/>
            <person name="Vangronsveld J."/>
            <person name="Van Hamme J.D."/>
            <person name="Bottos E.M."/>
            <person name="Rineau F."/>
        </authorList>
    </citation>
    <scope>NUCLEOTIDE SEQUENCE [LARGE SCALE GENOMIC DNA]</scope>
    <source>
        <strain evidence="17 18">UFLA 01-765</strain>
    </source>
</reference>
<keyword evidence="3 11" id="KW-0597">Phosphoprotein</keyword>
<dbReference type="FunFam" id="3.30.565.10:FF:000010">
    <property type="entry name" value="Sensor histidine kinase RcsC"/>
    <property type="match status" value="1"/>
</dbReference>
<dbReference type="InterPro" id="IPR003661">
    <property type="entry name" value="HisK_dim/P_dom"/>
</dbReference>
<evidence type="ECO:0000256" key="11">
    <source>
        <dbReference type="PROSITE-ProRule" id="PRU00169"/>
    </source>
</evidence>
<dbReference type="Gene3D" id="3.30.565.10">
    <property type="entry name" value="Histidine kinase-like ATPase, C-terminal domain"/>
    <property type="match status" value="1"/>
</dbReference>
<comment type="caution">
    <text evidence="17">The sequence shown here is derived from an EMBL/GenBank/DDBJ whole genome shotgun (WGS) entry which is preliminary data.</text>
</comment>
<dbReference type="SUPFAM" id="SSF55785">
    <property type="entry name" value="PYP-like sensor domain (PAS domain)"/>
    <property type="match status" value="1"/>
</dbReference>
<feature type="domain" description="Response regulatory" evidence="15">
    <location>
        <begin position="497"/>
        <end position="609"/>
    </location>
</feature>
<dbReference type="InterPro" id="IPR005467">
    <property type="entry name" value="His_kinase_dom"/>
</dbReference>
<feature type="region of interest" description="Disordered" evidence="12">
    <location>
        <begin position="1"/>
        <end position="24"/>
    </location>
</feature>
<dbReference type="Proteomes" id="UP000053176">
    <property type="component" value="Unassembled WGS sequence"/>
</dbReference>
<keyword evidence="6 17" id="KW-0418">Kinase</keyword>
<evidence type="ECO:0000256" key="3">
    <source>
        <dbReference type="ARBA" id="ARBA00022553"/>
    </source>
</evidence>
<evidence type="ECO:0000256" key="13">
    <source>
        <dbReference type="SAM" id="Phobius"/>
    </source>
</evidence>
<evidence type="ECO:0000256" key="7">
    <source>
        <dbReference type="ARBA" id="ARBA00022840"/>
    </source>
</evidence>
<comment type="subunit">
    <text evidence="9">At low DSF concentrations, interacts with RpfF.</text>
</comment>
<evidence type="ECO:0000256" key="1">
    <source>
        <dbReference type="ARBA" id="ARBA00000085"/>
    </source>
</evidence>
<dbReference type="SMART" id="SM00091">
    <property type="entry name" value="PAS"/>
    <property type="match status" value="1"/>
</dbReference>
<dbReference type="InterPro" id="IPR013656">
    <property type="entry name" value="PAS_4"/>
</dbReference>
<dbReference type="SUPFAM" id="SSF52172">
    <property type="entry name" value="CheY-like"/>
    <property type="match status" value="2"/>
</dbReference>
<evidence type="ECO:0000256" key="8">
    <source>
        <dbReference type="ARBA" id="ARBA00023012"/>
    </source>
</evidence>
<keyword evidence="4" id="KW-0808">Transferase</keyword>
<evidence type="ECO:0000313" key="17">
    <source>
        <dbReference type="EMBL" id="KUM26769.1"/>
    </source>
</evidence>
<evidence type="ECO:0000256" key="10">
    <source>
        <dbReference type="ARBA" id="ARBA00068150"/>
    </source>
</evidence>
<feature type="domain" description="Response regulatory" evidence="15">
    <location>
        <begin position="634"/>
        <end position="757"/>
    </location>
</feature>
<dbReference type="PRINTS" id="PR00344">
    <property type="entry name" value="BCTRLSENSOR"/>
</dbReference>
<dbReference type="PROSITE" id="PS50109">
    <property type="entry name" value="HIS_KIN"/>
    <property type="match status" value="1"/>
</dbReference>
<dbReference type="Gene3D" id="3.40.50.2300">
    <property type="match status" value="1"/>
</dbReference>
<dbReference type="CDD" id="cd00082">
    <property type="entry name" value="HisKA"/>
    <property type="match status" value="1"/>
</dbReference>
<dbReference type="AlphaFoldDB" id="A0A101KTM5"/>
<dbReference type="PROSITE" id="PS50110">
    <property type="entry name" value="RESPONSE_REGULATORY"/>
    <property type="match status" value="2"/>
</dbReference>
<evidence type="ECO:0000256" key="2">
    <source>
        <dbReference type="ARBA" id="ARBA00012438"/>
    </source>
</evidence>
<gene>
    <name evidence="17" type="ORF">AU467_19810</name>
</gene>
<accession>A0A101KTM5</accession>
<feature type="modified residue" description="4-aspartylphosphate" evidence="11">
    <location>
        <position position="687"/>
    </location>
</feature>
<protein>
    <recommendedName>
        <fullName evidence="10">Sensory/regulatory protein RpfC</fullName>
        <ecNumber evidence="2">2.7.13.3</ecNumber>
    </recommendedName>
</protein>
<proteinExistence type="predicted"/>